<dbReference type="eggNOG" id="ENOG502T3JT">
    <property type="taxonomic scope" value="Eukaryota"/>
</dbReference>
<evidence type="ECO:0000256" key="1">
    <source>
        <dbReference type="SAM" id="SignalP"/>
    </source>
</evidence>
<keyword evidence="3" id="KW-1185">Reference proteome</keyword>
<dbReference type="InParanoid" id="B4MK93"/>
<gene>
    <name evidence="2" type="primary">Dwil\GK20650</name>
    <name evidence="2" type="ORF">Dwil_GK20650</name>
</gene>
<evidence type="ECO:0000313" key="3">
    <source>
        <dbReference type="Proteomes" id="UP000007798"/>
    </source>
</evidence>
<feature type="chain" id="PRO_5002814604" evidence="1">
    <location>
        <begin position="22"/>
        <end position="108"/>
    </location>
</feature>
<dbReference type="STRING" id="7260.B4MK93"/>
<feature type="signal peptide" evidence="1">
    <location>
        <begin position="1"/>
        <end position="21"/>
    </location>
</feature>
<organism evidence="2 3">
    <name type="scientific">Drosophila willistoni</name>
    <name type="common">Fruit fly</name>
    <dbReference type="NCBI Taxonomy" id="7260"/>
    <lineage>
        <taxon>Eukaryota</taxon>
        <taxon>Metazoa</taxon>
        <taxon>Ecdysozoa</taxon>
        <taxon>Arthropoda</taxon>
        <taxon>Hexapoda</taxon>
        <taxon>Insecta</taxon>
        <taxon>Pterygota</taxon>
        <taxon>Neoptera</taxon>
        <taxon>Endopterygota</taxon>
        <taxon>Diptera</taxon>
        <taxon>Brachycera</taxon>
        <taxon>Muscomorpha</taxon>
        <taxon>Ephydroidea</taxon>
        <taxon>Drosophilidae</taxon>
        <taxon>Drosophila</taxon>
        <taxon>Sophophora</taxon>
    </lineage>
</organism>
<name>B4MK93_DROWI</name>
<dbReference type="OMA" id="FCCGGGF"/>
<dbReference type="Proteomes" id="UP000007798">
    <property type="component" value="Unassembled WGS sequence"/>
</dbReference>
<dbReference type="AlphaFoldDB" id="B4MK93"/>
<accession>B4MK93</accession>
<reference evidence="2 3" key="1">
    <citation type="journal article" date="2007" name="Nature">
        <title>Evolution of genes and genomes on the Drosophila phylogeny.</title>
        <authorList>
            <consortium name="Drosophila 12 Genomes Consortium"/>
            <person name="Clark A.G."/>
            <person name="Eisen M.B."/>
            <person name="Smith D.R."/>
            <person name="Bergman C.M."/>
            <person name="Oliver B."/>
            <person name="Markow T.A."/>
            <person name="Kaufman T.C."/>
            <person name="Kellis M."/>
            <person name="Gelbart W."/>
            <person name="Iyer V.N."/>
            <person name="Pollard D.A."/>
            <person name="Sackton T.B."/>
            <person name="Larracuente A.M."/>
            <person name="Singh N.D."/>
            <person name="Abad J.P."/>
            <person name="Abt D.N."/>
            <person name="Adryan B."/>
            <person name="Aguade M."/>
            <person name="Akashi H."/>
            <person name="Anderson W.W."/>
            <person name="Aquadro C.F."/>
            <person name="Ardell D.H."/>
            <person name="Arguello R."/>
            <person name="Artieri C.G."/>
            <person name="Barbash D.A."/>
            <person name="Barker D."/>
            <person name="Barsanti P."/>
            <person name="Batterham P."/>
            <person name="Batzoglou S."/>
            <person name="Begun D."/>
            <person name="Bhutkar A."/>
            <person name="Blanco E."/>
            <person name="Bosak S.A."/>
            <person name="Bradley R.K."/>
            <person name="Brand A.D."/>
            <person name="Brent M.R."/>
            <person name="Brooks A.N."/>
            <person name="Brown R.H."/>
            <person name="Butlin R.K."/>
            <person name="Caggese C."/>
            <person name="Calvi B.R."/>
            <person name="Bernardo de Carvalho A."/>
            <person name="Caspi A."/>
            <person name="Castrezana S."/>
            <person name="Celniker S.E."/>
            <person name="Chang J.L."/>
            <person name="Chapple C."/>
            <person name="Chatterji S."/>
            <person name="Chinwalla A."/>
            <person name="Civetta A."/>
            <person name="Clifton S.W."/>
            <person name="Comeron J.M."/>
            <person name="Costello J.C."/>
            <person name="Coyne J.A."/>
            <person name="Daub J."/>
            <person name="David R.G."/>
            <person name="Delcher A.L."/>
            <person name="Delehaunty K."/>
            <person name="Do C.B."/>
            <person name="Ebling H."/>
            <person name="Edwards K."/>
            <person name="Eickbush T."/>
            <person name="Evans J.D."/>
            <person name="Filipski A."/>
            <person name="Findeiss S."/>
            <person name="Freyhult E."/>
            <person name="Fulton L."/>
            <person name="Fulton R."/>
            <person name="Garcia A.C."/>
            <person name="Gardiner A."/>
            <person name="Garfield D.A."/>
            <person name="Garvin B.E."/>
            <person name="Gibson G."/>
            <person name="Gilbert D."/>
            <person name="Gnerre S."/>
            <person name="Godfrey J."/>
            <person name="Good R."/>
            <person name="Gotea V."/>
            <person name="Gravely B."/>
            <person name="Greenberg A.J."/>
            <person name="Griffiths-Jones S."/>
            <person name="Gross S."/>
            <person name="Guigo R."/>
            <person name="Gustafson E.A."/>
            <person name="Haerty W."/>
            <person name="Hahn M.W."/>
            <person name="Halligan D.L."/>
            <person name="Halpern A.L."/>
            <person name="Halter G.M."/>
            <person name="Han M.V."/>
            <person name="Heger A."/>
            <person name="Hillier L."/>
            <person name="Hinrichs A.S."/>
            <person name="Holmes I."/>
            <person name="Hoskins R.A."/>
            <person name="Hubisz M.J."/>
            <person name="Hultmark D."/>
            <person name="Huntley M.A."/>
            <person name="Jaffe D.B."/>
            <person name="Jagadeeshan S."/>
            <person name="Jeck W.R."/>
            <person name="Johnson J."/>
            <person name="Jones C.D."/>
            <person name="Jordan W.C."/>
            <person name="Karpen G.H."/>
            <person name="Kataoka E."/>
            <person name="Keightley P.D."/>
            <person name="Kheradpour P."/>
            <person name="Kirkness E.F."/>
            <person name="Koerich L.B."/>
            <person name="Kristiansen K."/>
            <person name="Kudrna D."/>
            <person name="Kulathinal R.J."/>
            <person name="Kumar S."/>
            <person name="Kwok R."/>
            <person name="Lander E."/>
            <person name="Langley C.H."/>
            <person name="Lapoint R."/>
            <person name="Lazzaro B.P."/>
            <person name="Lee S.J."/>
            <person name="Levesque L."/>
            <person name="Li R."/>
            <person name="Lin C.F."/>
            <person name="Lin M.F."/>
            <person name="Lindblad-Toh K."/>
            <person name="Llopart A."/>
            <person name="Long M."/>
            <person name="Low L."/>
            <person name="Lozovsky E."/>
            <person name="Lu J."/>
            <person name="Luo M."/>
            <person name="Machado C.A."/>
            <person name="Makalowski W."/>
            <person name="Marzo M."/>
            <person name="Matsuda M."/>
            <person name="Matzkin L."/>
            <person name="McAllister B."/>
            <person name="McBride C.S."/>
            <person name="McKernan B."/>
            <person name="McKernan K."/>
            <person name="Mendez-Lago M."/>
            <person name="Minx P."/>
            <person name="Mollenhauer M.U."/>
            <person name="Montooth K."/>
            <person name="Mount S.M."/>
            <person name="Mu X."/>
            <person name="Myers E."/>
            <person name="Negre B."/>
            <person name="Newfeld S."/>
            <person name="Nielsen R."/>
            <person name="Noor M.A."/>
            <person name="O'Grady P."/>
            <person name="Pachter L."/>
            <person name="Papaceit M."/>
            <person name="Parisi M.J."/>
            <person name="Parisi M."/>
            <person name="Parts L."/>
            <person name="Pedersen J.S."/>
            <person name="Pesole G."/>
            <person name="Phillippy A.M."/>
            <person name="Ponting C.P."/>
            <person name="Pop M."/>
            <person name="Porcelli D."/>
            <person name="Powell J.R."/>
            <person name="Prohaska S."/>
            <person name="Pruitt K."/>
            <person name="Puig M."/>
            <person name="Quesneville H."/>
            <person name="Ram K.R."/>
            <person name="Rand D."/>
            <person name="Rasmussen M.D."/>
            <person name="Reed L.K."/>
            <person name="Reenan R."/>
            <person name="Reily A."/>
            <person name="Remington K.A."/>
            <person name="Rieger T.T."/>
            <person name="Ritchie M.G."/>
            <person name="Robin C."/>
            <person name="Rogers Y.H."/>
            <person name="Rohde C."/>
            <person name="Rozas J."/>
            <person name="Rubenfield M.J."/>
            <person name="Ruiz A."/>
            <person name="Russo S."/>
            <person name="Salzberg S.L."/>
            <person name="Sanchez-Gracia A."/>
            <person name="Saranga D.J."/>
            <person name="Sato H."/>
            <person name="Schaeffer S.W."/>
            <person name="Schatz M.C."/>
            <person name="Schlenke T."/>
            <person name="Schwartz R."/>
            <person name="Segarra C."/>
            <person name="Singh R.S."/>
            <person name="Sirot L."/>
            <person name="Sirota M."/>
            <person name="Sisneros N.B."/>
            <person name="Smith C.D."/>
            <person name="Smith T.F."/>
            <person name="Spieth J."/>
            <person name="Stage D.E."/>
            <person name="Stark A."/>
            <person name="Stephan W."/>
            <person name="Strausberg R.L."/>
            <person name="Strempel S."/>
            <person name="Sturgill D."/>
            <person name="Sutton G."/>
            <person name="Sutton G.G."/>
            <person name="Tao W."/>
            <person name="Teichmann S."/>
            <person name="Tobari Y.N."/>
            <person name="Tomimura Y."/>
            <person name="Tsolas J.M."/>
            <person name="Valente V.L."/>
            <person name="Venter E."/>
            <person name="Venter J.C."/>
            <person name="Vicario S."/>
            <person name="Vieira F.G."/>
            <person name="Vilella A.J."/>
            <person name="Villasante A."/>
            <person name="Walenz B."/>
            <person name="Wang J."/>
            <person name="Wasserman M."/>
            <person name="Watts T."/>
            <person name="Wilson D."/>
            <person name="Wilson R.K."/>
            <person name="Wing R.A."/>
            <person name="Wolfner M.F."/>
            <person name="Wong A."/>
            <person name="Wong G.K."/>
            <person name="Wu C.I."/>
            <person name="Wu G."/>
            <person name="Yamamoto D."/>
            <person name="Yang H.P."/>
            <person name="Yang S.P."/>
            <person name="Yorke J.A."/>
            <person name="Yoshida K."/>
            <person name="Zdobnov E."/>
            <person name="Zhang P."/>
            <person name="Zhang Y."/>
            <person name="Zimin A.V."/>
            <person name="Baldwin J."/>
            <person name="Abdouelleil A."/>
            <person name="Abdulkadir J."/>
            <person name="Abebe A."/>
            <person name="Abera B."/>
            <person name="Abreu J."/>
            <person name="Acer S.C."/>
            <person name="Aftuck L."/>
            <person name="Alexander A."/>
            <person name="An P."/>
            <person name="Anderson E."/>
            <person name="Anderson S."/>
            <person name="Arachi H."/>
            <person name="Azer M."/>
            <person name="Bachantsang P."/>
            <person name="Barry A."/>
            <person name="Bayul T."/>
            <person name="Berlin A."/>
            <person name="Bessette D."/>
            <person name="Bloom T."/>
            <person name="Blye J."/>
            <person name="Boguslavskiy L."/>
            <person name="Bonnet C."/>
            <person name="Boukhgalter B."/>
            <person name="Bourzgui I."/>
            <person name="Brown A."/>
            <person name="Cahill P."/>
            <person name="Channer S."/>
            <person name="Cheshatsang Y."/>
            <person name="Chuda L."/>
            <person name="Citroen M."/>
            <person name="Collymore A."/>
            <person name="Cooke P."/>
            <person name="Costello M."/>
            <person name="D'Aco K."/>
            <person name="Daza R."/>
            <person name="De Haan G."/>
            <person name="DeGray S."/>
            <person name="DeMaso C."/>
            <person name="Dhargay N."/>
            <person name="Dooley K."/>
            <person name="Dooley E."/>
            <person name="Doricent M."/>
            <person name="Dorje P."/>
            <person name="Dorjee K."/>
            <person name="Dupes A."/>
            <person name="Elong R."/>
            <person name="Falk J."/>
            <person name="Farina A."/>
            <person name="Faro S."/>
            <person name="Ferguson D."/>
            <person name="Fisher S."/>
            <person name="Foley C.D."/>
            <person name="Franke A."/>
            <person name="Friedrich D."/>
            <person name="Gadbois L."/>
            <person name="Gearin G."/>
            <person name="Gearin C.R."/>
            <person name="Giannoukos G."/>
            <person name="Goode T."/>
            <person name="Graham J."/>
            <person name="Grandbois E."/>
            <person name="Grewal S."/>
            <person name="Gyaltsen K."/>
            <person name="Hafez N."/>
            <person name="Hagos B."/>
            <person name="Hall J."/>
            <person name="Henson C."/>
            <person name="Hollinger A."/>
            <person name="Honan T."/>
            <person name="Huard M.D."/>
            <person name="Hughes L."/>
            <person name="Hurhula B."/>
            <person name="Husby M.E."/>
            <person name="Kamat A."/>
            <person name="Kanga B."/>
            <person name="Kashin S."/>
            <person name="Khazanovich D."/>
            <person name="Kisner P."/>
            <person name="Lance K."/>
            <person name="Lara M."/>
            <person name="Lee W."/>
            <person name="Lennon N."/>
            <person name="Letendre F."/>
            <person name="LeVine R."/>
            <person name="Lipovsky A."/>
            <person name="Liu X."/>
            <person name="Liu J."/>
            <person name="Liu S."/>
            <person name="Lokyitsang T."/>
            <person name="Lokyitsang Y."/>
            <person name="Lubonja R."/>
            <person name="Lui A."/>
            <person name="MacDonald P."/>
            <person name="Magnisalis V."/>
            <person name="Maru K."/>
            <person name="Matthews C."/>
            <person name="McCusker W."/>
            <person name="McDonough S."/>
            <person name="Mehta T."/>
            <person name="Meldrim J."/>
            <person name="Meneus L."/>
            <person name="Mihai O."/>
            <person name="Mihalev A."/>
            <person name="Mihova T."/>
            <person name="Mittelman R."/>
            <person name="Mlenga V."/>
            <person name="Montmayeur A."/>
            <person name="Mulrain L."/>
            <person name="Navidi A."/>
            <person name="Naylor J."/>
            <person name="Negash T."/>
            <person name="Nguyen T."/>
            <person name="Nguyen N."/>
            <person name="Nicol R."/>
            <person name="Norbu C."/>
            <person name="Norbu N."/>
            <person name="Novod N."/>
            <person name="O'Neill B."/>
            <person name="Osman S."/>
            <person name="Markiewicz E."/>
            <person name="Oyono O.L."/>
            <person name="Patti C."/>
            <person name="Phunkhang P."/>
            <person name="Pierre F."/>
            <person name="Priest M."/>
            <person name="Raghuraman S."/>
            <person name="Rege F."/>
            <person name="Reyes R."/>
            <person name="Rise C."/>
            <person name="Rogov P."/>
            <person name="Ross K."/>
            <person name="Ryan E."/>
            <person name="Settipalli S."/>
            <person name="Shea T."/>
            <person name="Sherpa N."/>
            <person name="Shi L."/>
            <person name="Shih D."/>
            <person name="Sparrow T."/>
            <person name="Spaulding J."/>
            <person name="Stalker J."/>
            <person name="Stange-Thomann N."/>
            <person name="Stavropoulos S."/>
            <person name="Stone C."/>
            <person name="Strader C."/>
            <person name="Tesfaye S."/>
            <person name="Thomson T."/>
            <person name="Thoulutsang Y."/>
            <person name="Thoulutsang D."/>
            <person name="Topham K."/>
            <person name="Topping I."/>
            <person name="Tsamla T."/>
            <person name="Vassiliev H."/>
            <person name="Vo A."/>
            <person name="Wangchuk T."/>
            <person name="Wangdi T."/>
            <person name="Weiand M."/>
            <person name="Wilkinson J."/>
            <person name="Wilson A."/>
            <person name="Yadav S."/>
            <person name="Young G."/>
            <person name="Yu Q."/>
            <person name="Zembek L."/>
            <person name="Zhong D."/>
            <person name="Zimmer A."/>
            <person name="Zwirko Z."/>
            <person name="Jaffe D.B."/>
            <person name="Alvarez P."/>
            <person name="Brockman W."/>
            <person name="Butler J."/>
            <person name="Chin C."/>
            <person name="Gnerre S."/>
            <person name="Grabherr M."/>
            <person name="Kleber M."/>
            <person name="Mauceli E."/>
            <person name="MacCallum I."/>
        </authorList>
    </citation>
    <scope>NUCLEOTIDE SEQUENCE [LARGE SCALE GENOMIC DNA]</scope>
    <source>
        <strain evidence="3">Tucson 14030-0811.24</strain>
    </source>
</reference>
<evidence type="ECO:0000313" key="2">
    <source>
        <dbReference type="EMBL" id="EDW72532.1"/>
    </source>
</evidence>
<protein>
    <submittedName>
        <fullName evidence="2">Uncharacterized protein</fullName>
    </submittedName>
</protein>
<dbReference type="PROSITE" id="PS51257">
    <property type="entry name" value="PROKAR_LIPOPROTEIN"/>
    <property type="match status" value="1"/>
</dbReference>
<proteinExistence type="predicted"/>
<keyword evidence="1" id="KW-0732">Signal</keyword>
<dbReference type="HOGENOM" id="CLU_154087_0_0_1"/>
<dbReference type="KEGG" id="dwi:6638319"/>
<dbReference type="EMBL" id="CH963846">
    <property type="protein sequence ID" value="EDW72532.1"/>
    <property type="molecule type" value="Genomic_DNA"/>
</dbReference>
<sequence>MKPYLMIVAFVMILASSLISCQPVEIQQLTLEDVDGQQQNDVNGPGIRQVRHFFGGGGRRGYFGGGGGNPYGRGAYPYNGGGGYYPNSGYGNSYASAQAQASASSFGR</sequence>